<dbReference type="InterPro" id="IPR011663">
    <property type="entry name" value="UTRA"/>
</dbReference>
<protein>
    <submittedName>
        <fullName evidence="5">GntR family transcriptional regulator</fullName>
    </submittedName>
</protein>
<gene>
    <name evidence="5" type="ORF">H9808_05565</name>
</gene>
<dbReference type="Pfam" id="PF07702">
    <property type="entry name" value="UTRA"/>
    <property type="match status" value="1"/>
</dbReference>
<sequence length="241" mass="27358">MTKKKKPIYEKIAEDIKKKINEGYYVTAQKLPSEYDLADEYDISRLTVRKAINLLIDQNVLIKLSGKGTYVIKPHKQKKGSSELIGFSEAARVYGDNPSTKVISVEQLLEVPAKIAEALETNGTEEIMHVVRLRSLNEKPMTIENLYIYKKYLKDISKEALEESIFDQIEKNIEIAYSHQEVEAVLAAEETSELLEIAKNAPLLKSVAVTYSPTAKPILFDETLYRGDEYSIKTILRRSQG</sequence>
<name>A0A9D2G2X6_9LACT</name>
<keyword evidence="1" id="KW-0805">Transcription regulation</keyword>
<evidence type="ECO:0000256" key="1">
    <source>
        <dbReference type="ARBA" id="ARBA00023015"/>
    </source>
</evidence>
<reference evidence="5" key="2">
    <citation type="submission" date="2021-04" db="EMBL/GenBank/DDBJ databases">
        <authorList>
            <person name="Gilroy R."/>
        </authorList>
    </citation>
    <scope>NUCLEOTIDE SEQUENCE</scope>
    <source>
        <strain evidence="5">CHK169-4300</strain>
    </source>
</reference>
<evidence type="ECO:0000313" key="5">
    <source>
        <dbReference type="EMBL" id="HIZ71217.1"/>
    </source>
</evidence>
<dbReference type="SMART" id="SM00866">
    <property type="entry name" value="UTRA"/>
    <property type="match status" value="1"/>
</dbReference>
<dbReference type="InterPro" id="IPR036388">
    <property type="entry name" value="WH-like_DNA-bd_sf"/>
</dbReference>
<evidence type="ECO:0000259" key="4">
    <source>
        <dbReference type="PROSITE" id="PS50949"/>
    </source>
</evidence>
<proteinExistence type="predicted"/>
<organism evidence="5 6">
    <name type="scientific">Candidatus Atopostipes pullistercoris</name>
    <dbReference type="NCBI Taxonomy" id="2838467"/>
    <lineage>
        <taxon>Bacteria</taxon>
        <taxon>Bacillati</taxon>
        <taxon>Bacillota</taxon>
        <taxon>Bacilli</taxon>
        <taxon>Lactobacillales</taxon>
        <taxon>Carnobacteriaceae</taxon>
        <taxon>Atopostipes</taxon>
    </lineage>
</organism>
<keyword evidence="3" id="KW-0804">Transcription</keyword>
<reference evidence="5" key="1">
    <citation type="journal article" date="2021" name="PeerJ">
        <title>Extensive microbial diversity within the chicken gut microbiome revealed by metagenomics and culture.</title>
        <authorList>
            <person name="Gilroy R."/>
            <person name="Ravi A."/>
            <person name="Getino M."/>
            <person name="Pursley I."/>
            <person name="Horton D.L."/>
            <person name="Alikhan N.F."/>
            <person name="Baker D."/>
            <person name="Gharbi K."/>
            <person name="Hall N."/>
            <person name="Watson M."/>
            <person name="Adriaenssens E.M."/>
            <person name="Foster-Nyarko E."/>
            <person name="Jarju S."/>
            <person name="Secka A."/>
            <person name="Antonio M."/>
            <person name="Oren A."/>
            <person name="Chaudhuri R.R."/>
            <person name="La Ragione R."/>
            <person name="Hildebrand F."/>
            <person name="Pallen M.J."/>
        </authorList>
    </citation>
    <scope>NUCLEOTIDE SEQUENCE</scope>
    <source>
        <strain evidence="5">CHK169-4300</strain>
    </source>
</reference>
<dbReference type="GO" id="GO:0003700">
    <property type="term" value="F:DNA-binding transcription factor activity"/>
    <property type="evidence" value="ECO:0007669"/>
    <property type="project" value="InterPro"/>
</dbReference>
<dbReference type="CDD" id="cd07377">
    <property type="entry name" value="WHTH_GntR"/>
    <property type="match status" value="1"/>
</dbReference>
<dbReference type="AlphaFoldDB" id="A0A9D2G2X6"/>
<evidence type="ECO:0000256" key="2">
    <source>
        <dbReference type="ARBA" id="ARBA00023125"/>
    </source>
</evidence>
<accession>A0A9D2G2X6</accession>
<dbReference type="PRINTS" id="PR00035">
    <property type="entry name" value="HTHGNTR"/>
</dbReference>
<feature type="domain" description="HTH gntR-type" evidence="4">
    <location>
        <begin position="6"/>
        <end position="74"/>
    </location>
</feature>
<keyword evidence="2" id="KW-0238">DNA-binding</keyword>
<evidence type="ECO:0000256" key="3">
    <source>
        <dbReference type="ARBA" id="ARBA00023163"/>
    </source>
</evidence>
<dbReference type="Gene3D" id="3.40.1410.10">
    <property type="entry name" value="Chorismate lyase-like"/>
    <property type="match status" value="1"/>
</dbReference>
<dbReference type="SUPFAM" id="SSF46785">
    <property type="entry name" value="Winged helix' DNA-binding domain"/>
    <property type="match status" value="1"/>
</dbReference>
<evidence type="ECO:0000313" key="6">
    <source>
        <dbReference type="Proteomes" id="UP000824106"/>
    </source>
</evidence>
<comment type="caution">
    <text evidence="5">The sequence shown here is derived from an EMBL/GenBank/DDBJ whole genome shotgun (WGS) entry which is preliminary data.</text>
</comment>
<dbReference type="SUPFAM" id="SSF64288">
    <property type="entry name" value="Chorismate lyase-like"/>
    <property type="match status" value="1"/>
</dbReference>
<dbReference type="PANTHER" id="PTHR44846">
    <property type="entry name" value="MANNOSYL-D-GLYCERATE TRANSPORT/METABOLISM SYSTEM REPRESSOR MNGR-RELATED"/>
    <property type="match status" value="1"/>
</dbReference>
<dbReference type="Proteomes" id="UP000824106">
    <property type="component" value="Unassembled WGS sequence"/>
</dbReference>
<dbReference type="FunFam" id="1.10.10.10:FF:000079">
    <property type="entry name" value="GntR family transcriptional regulator"/>
    <property type="match status" value="1"/>
</dbReference>
<dbReference type="Pfam" id="PF00392">
    <property type="entry name" value="GntR"/>
    <property type="match status" value="1"/>
</dbReference>
<dbReference type="SMART" id="SM00345">
    <property type="entry name" value="HTH_GNTR"/>
    <property type="match status" value="1"/>
</dbReference>
<dbReference type="Gene3D" id="1.10.10.10">
    <property type="entry name" value="Winged helix-like DNA-binding domain superfamily/Winged helix DNA-binding domain"/>
    <property type="match status" value="1"/>
</dbReference>
<dbReference type="NCBIfam" id="NF041547">
    <property type="entry name" value="GntR_LSA1692"/>
    <property type="match status" value="1"/>
</dbReference>
<dbReference type="EMBL" id="DXAZ01000085">
    <property type="protein sequence ID" value="HIZ71217.1"/>
    <property type="molecule type" value="Genomic_DNA"/>
</dbReference>
<dbReference type="GO" id="GO:0003677">
    <property type="term" value="F:DNA binding"/>
    <property type="evidence" value="ECO:0007669"/>
    <property type="project" value="UniProtKB-KW"/>
</dbReference>
<dbReference type="InterPro" id="IPR028978">
    <property type="entry name" value="Chorismate_lyase_/UTRA_dom_sf"/>
</dbReference>
<dbReference type="PROSITE" id="PS50949">
    <property type="entry name" value="HTH_GNTR"/>
    <property type="match status" value="1"/>
</dbReference>
<dbReference type="InterPro" id="IPR036390">
    <property type="entry name" value="WH_DNA-bd_sf"/>
</dbReference>
<dbReference type="InterPro" id="IPR050679">
    <property type="entry name" value="Bact_HTH_transcr_reg"/>
</dbReference>
<dbReference type="PANTHER" id="PTHR44846:SF1">
    <property type="entry name" value="MANNOSYL-D-GLYCERATE TRANSPORT_METABOLISM SYSTEM REPRESSOR MNGR-RELATED"/>
    <property type="match status" value="1"/>
</dbReference>
<dbReference type="GO" id="GO:0045892">
    <property type="term" value="P:negative regulation of DNA-templated transcription"/>
    <property type="evidence" value="ECO:0007669"/>
    <property type="project" value="TreeGrafter"/>
</dbReference>
<dbReference type="InterPro" id="IPR000524">
    <property type="entry name" value="Tscrpt_reg_HTH_GntR"/>
</dbReference>